<proteinExistence type="predicted"/>
<dbReference type="InterPro" id="IPR043129">
    <property type="entry name" value="ATPase_NBD"/>
</dbReference>
<reference evidence="1 2" key="1">
    <citation type="submission" date="2018-07" db="EMBL/GenBank/DDBJ databases">
        <title>Genomic Encyclopedia of Type Strains, Phase IV (KMG-IV): sequencing the most valuable type-strain genomes for metagenomic binning, comparative biology and taxonomic classification.</title>
        <authorList>
            <person name="Goeker M."/>
        </authorList>
    </citation>
    <scope>NUCLEOTIDE SEQUENCE [LARGE SCALE GENOMIC DNA]</scope>
    <source>
        <strain evidence="1 2">DSM 4134</strain>
    </source>
</reference>
<dbReference type="Pfam" id="PF00480">
    <property type="entry name" value="ROK"/>
    <property type="match status" value="1"/>
</dbReference>
<keyword evidence="1" id="KW-0418">Kinase</keyword>
<evidence type="ECO:0000313" key="2">
    <source>
        <dbReference type="Proteomes" id="UP000256779"/>
    </source>
</evidence>
<dbReference type="Gene3D" id="3.30.420.40">
    <property type="match status" value="2"/>
</dbReference>
<dbReference type="CDD" id="cd24058">
    <property type="entry name" value="ASKHA_NBD_ROK_PPGK"/>
    <property type="match status" value="1"/>
</dbReference>
<dbReference type="GO" id="GO:0016301">
    <property type="term" value="F:kinase activity"/>
    <property type="evidence" value="ECO:0007669"/>
    <property type="project" value="UniProtKB-KW"/>
</dbReference>
<dbReference type="RefSeq" id="WP_115869409.1">
    <property type="nucleotide sequence ID" value="NZ_QREG01000019.1"/>
</dbReference>
<dbReference type="InterPro" id="IPR000600">
    <property type="entry name" value="ROK"/>
</dbReference>
<dbReference type="EMBL" id="QREG01000019">
    <property type="protein sequence ID" value="RED94899.1"/>
    <property type="molecule type" value="Genomic_DNA"/>
</dbReference>
<dbReference type="AlphaFoldDB" id="A0A3D9L0M1"/>
<name>A0A3D9L0M1_MARFU</name>
<organism evidence="1 2">
    <name type="scientific">Marinoscillum furvescens DSM 4134</name>
    <dbReference type="NCBI Taxonomy" id="1122208"/>
    <lineage>
        <taxon>Bacteria</taxon>
        <taxon>Pseudomonadati</taxon>
        <taxon>Bacteroidota</taxon>
        <taxon>Cytophagia</taxon>
        <taxon>Cytophagales</taxon>
        <taxon>Reichenbachiellaceae</taxon>
        <taxon>Marinoscillum</taxon>
    </lineage>
</organism>
<keyword evidence="2" id="KW-1185">Reference proteome</keyword>
<dbReference type="NCBIfam" id="NF045942">
    <property type="entry name" value="PolPhglucPhase"/>
    <property type="match status" value="1"/>
</dbReference>
<comment type="caution">
    <text evidence="1">The sequence shown here is derived from an EMBL/GenBank/DDBJ whole genome shotgun (WGS) entry which is preliminary data.</text>
</comment>
<sequence>MKILGIDIGGTGIKGAVVDTKKGELLTERHRIPTPTPATPAAVIETVISLINHFEWTGPLGCGFPAAVRNEVVVTASNIDKSWIGINAALQIEKATGCPTHLVNDVDAAGTAEMKFGAGKLQKGVTIMVAAGTGIGTSLFIDRKLVPNTELGFVQVAGMPGEHYAANSVRKNEDLSWEEWAHRLNAYFQRLEELFWPDLFILGGGVSKHFERYQEHFSLDTPLVPAATRNHAGVIGAALAAKKKFN</sequence>
<gene>
    <name evidence="1" type="ORF">C7460_11910</name>
</gene>
<dbReference type="OrthoDB" id="9810372at2"/>
<dbReference type="PANTHER" id="PTHR18964:SF146">
    <property type="entry name" value="POLYPHOSPHATE GLUCOKINASE"/>
    <property type="match status" value="1"/>
</dbReference>
<evidence type="ECO:0000313" key="1">
    <source>
        <dbReference type="EMBL" id="RED94899.1"/>
    </source>
</evidence>
<accession>A0A3D9L0M1</accession>
<dbReference type="SUPFAM" id="SSF53067">
    <property type="entry name" value="Actin-like ATPase domain"/>
    <property type="match status" value="1"/>
</dbReference>
<protein>
    <submittedName>
        <fullName evidence="1">Polyphosphate glucokinase</fullName>
    </submittedName>
</protein>
<keyword evidence="1" id="KW-0808">Transferase</keyword>
<dbReference type="PANTHER" id="PTHR18964">
    <property type="entry name" value="ROK (REPRESSOR, ORF, KINASE) FAMILY"/>
    <property type="match status" value="1"/>
</dbReference>
<dbReference type="Proteomes" id="UP000256779">
    <property type="component" value="Unassembled WGS sequence"/>
</dbReference>